<dbReference type="AlphaFoldDB" id="A0A1E1MHX1"/>
<proteinExistence type="predicted"/>
<keyword evidence="2" id="KW-1185">Reference proteome</keyword>
<evidence type="ECO:0000313" key="2">
    <source>
        <dbReference type="Proteomes" id="UP000177625"/>
    </source>
</evidence>
<dbReference type="EMBL" id="FJVC01000346">
    <property type="protein sequence ID" value="CZT48663.1"/>
    <property type="molecule type" value="Genomic_DNA"/>
</dbReference>
<organism evidence="1 2">
    <name type="scientific">Rhynchosporium secalis</name>
    <name type="common">Barley scald fungus</name>
    <dbReference type="NCBI Taxonomy" id="38038"/>
    <lineage>
        <taxon>Eukaryota</taxon>
        <taxon>Fungi</taxon>
        <taxon>Dikarya</taxon>
        <taxon>Ascomycota</taxon>
        <taxon>Pezizomycotina</taxon>
        <taxon>Leotiomycetes</taxon>
        <taxon>Helotiales</taxon>
        <taxon>Ploettnerulaceae</taxon>
        <taxon>Rhynchosporium</taxon>
    </lineage>
</organism>
<sequence length="261" mass="29267">MLFLDSRNDDIALFVDGSEIGISRRESQSHPCSNEIESDFNSSLTSGLAIYQNLIVIHIEKSKPAVVDHSRFEICDPKIDDRLILNHNRCTSLSIRATFLDWPYLTKWDKRYMKNLTPLLPNGSPDPSKTSDFSVVPGDTLHATFWGGESHLEILENTEAVLKWKGVWHGLVAVRSFRYEEVELEGGKGKGTRFTQDEVAKGLPGFILTVDGWLGGNLKKKFEEFNADLKGECERRGGEGVVSEESAVAFMAYRDGLVLRT</sequence>
<name>A0A1E1MHX1_RHYSE</name>
<protein>
    <submittedName>
        <fullName evidence="1">Uncharacterized protein</fullName>
    </submittedName>
</protein>
<reference evidence="2" key="1">
    <citation type="submission" date="2016-03" db="EMBL/GenBank/DDBJ databases">
        <authorList>
            <person name="Guldener U."/>
        </authorList>
    </citation>
    <scope>NUCLEOTIDE SEQUENCE [LARGE SCALE GENOMIC DNA]</scope>
</reference>
<dbReference type="Proteomes" id="UP000177625">
    <property type="component" value="Unassembled WGS sequence"/>
</dbReference>
<gene>
    <name evidence="1" type="ORF">RSE6_09395</name>
</gene>
<evidence type="ECO:0000313" key="1">
    <source>
        <dbReference type="EMBL" id="CZT48663.1"/>
    </source>
</evidence>
<accession>A0A1E1MHX1</accession>